<comment type="caution">
    <text evidence="2">The sequence shown here is derived from an EMBL/GenBank/DDBJ whole genome shotgun (WGS) entry which is preliminary data.</text>
</comment>
<accession>A0ABR1Y1Z3</accession>
<feature type="non-terminal residue" evidence="2">
    <location>
        <position position="1"/>
    </location>
</feature>
<organism evidence="2 3">
    <name type="scientific">Phyllosticta citrichinensis</name>
    <dbReference type="NCBI Taxonomy" id="1130410"/>
    <lineage>
        <taxon>Eukaryota</taxon>
        <taxon>Fungi</taxon>
        <taxon>Dikarya</taxon>
        <taxon>Ascomycota</taxon>
        <taxon>Pezizomycotina</taxon>
        <taxon>Dothideomycetes</taxon>
        <taxon>Dothideomycetes incertae sedis</taxon>
        <taxon>Botryosphaeriales</taxon>
        <taxon>Phyllostictaceae</taxon>
        <taxon>Phyllosticta</taxon>
    </lineage>
</organism>
<name>A0ABR1Y1Z3_9PEZI</name>
<evidence type="ECO:0000313" key="2">
    <source>
        <dbReference type="EMBL" id="KAK8175197.1"/>
    </source>
</evidence>
<evidence type="ECO:0000313" key="3">
    <source>
        <dbReference type="Proteomes" id="UP001456524"/>
    </source>
</evidence>
<protein>
    <submittedName>
        <fullName evidence="2">Uncharacterized protein</fullName>
    </submittedName>
</protein>
<proteinExistence type="predicted"/>
<gene>
    <name evidence="2" type="ORF">IWX90DRAFT_423531</name>
</gene>
<sequence>PRKVKGIPRLLLLMRTRFSSRKGMIQQGSFLAALGQRALSDPLSCSSVSLSLPRRGSELHWHAATQNQVRGSDENHSRNAAARVQAGGPGVGTTTSEWTLTDEGIFAIFGRAAHLRVIPIYVLNSDFVAPPIFALSDVGCGLSLSKMCCCCCCCCCAIPTPLMKISSMH</sequence>
<keyword evidence="3" id="KW-1185">Reference proteome</keyword>
<evidence type="ECO:0000256" key="1">
    <source>
        <dbReference type="SAM" id="MobiDB-lite"/>
    </source>
</evidence>
<dbReference type="Proteomes" id="UP001456524">
    <property type="component" value="Unassembled WGS sequence"/>
</dbReference>
<reference evidence="2 3" key="1">
    <citation type="journal article" date="2022" name="G3 (Bethesda)">
        <title>Enemy or ally: a genomic approach to elucidate the lifestyle of Phyllosticta citrichinaensis.</title>
        <authorList>
            <person name="Buijs V.A."/>
            <person name="Groenewald J.Z."/>
            <person name="Haridas S."/>
            <person name="LaButti K.M."/>
            <person name="Lipzen A."/>
            <person name="Martin F.M."/>
            <person name="Barry K."/>
            <person name="Grigoriev I.V."/>
            <person name="Crous P.W."/>
            <person name="Seidl M.F."/>
        </authorList>
    </citation>
    <scope>NUCLEOTIDE SEQUENCE [LARGE SCALE GENOMIC DNA]</scope>
    <source>
        <strain evidence="2 3">CBS 129764</strain>
    </source>
</reference>
<feature type="region of interest" description="Disordered" evidence="1">
    <location>
        <begin position="70"/>
        <end position="90"/>
    </location>
</feature>
<dbReference type="EMBL" id="JBBWUH010000002">
    <property type="protein sequence ID" value="KAK8175197.1"/>
    <property type="molecule type" value="Genomic_DNA"/>
</dbReference>